<dbReference type="PANTHER" id="PTHR35149:SF2">
    <property type="entry name" value="DUF262 DOMAIN-CONTAINING PROTEIN"/>
    <property type="match status" value="1"/>
</dbReference>
<protein>
    <recommendedName>
        <fullName evidence="2">GmrSD restriction endonucleases N-terminal domain-containing protein</fullName>
    </recommendedName>
</protein>
<accession>A0A1Q9E3Q4</accession>
<evidence type="ECO:0000256" key="1">
    <source>
        <dbReference type="SAM" id="MobiDB-lite"/>
    </source>
</evidence>
<organism evidence="3 4">
    <name type="scientific">Symbiodinium microadriaticum</name>
    <name type="common">Dinoflagellate</name>
    <name type="synonym">Zooxanthella microadriatica</name>
    <dbReference type="NCBI Taxonomy" id="2951"/>
    <lineage>
        <taxon>Eukaryota</taxon>
        <taxon>Sar</taxon>
        <taxon>Alveolata</taxon>
        <taxon>Dinophyceae</taxon>
        <taxon>Suessiales</taxon>
        <taxon>Symbiodiniaceae</taxon>
        <taxon>Symbiodinium</taxon>
    </lineage>
</organism>
<reference evidence="3 4" key="1">
    <citation type="submission" date="2016-02" db="EMBL/GenBank/DDBJ databases">
        <title>Genome analysis of coral dinoflagellate symbionts highlights evolutionary adaptations to a symbiotic lifestyle.</title>
        <authorList>
            <person name="Aranda M."/>
            <person name="Li Y."/>
            <person name="Liew Y.J."/>
            <person name="Baumgarten S."/>
            <person name="Simakov O."/>
            <person name="Wilson M."/>
            <person name="Piel J."/>
            <person name="Ashoor H."/>
            <person name="Bougouffa S."/>
            <person name="Bajic V.B."/>
            <person name="Ryu T."/>
            <person name="Ravasi T."/>
            <person name="Bayer T."/>
            <person name="Micklem G."/>
            <person name="Kim H."/>
            <person name="Bhak J."/>
            <person name="Lajeunesse T.C."/>
            <person name="Voolstra C.R."/>
        </authorList>
    </citation>
    <scope>NUCLEOTIDE SEQUENCE [LARGE SCALE GENOMIC DNA]</scope>
    <source>
        <strain evidence="3 4">CCMP2467</strain>
    </source>
</reference>
<comment type="caution">
    <text evidence="3">The sequence shown here is derived from an EMBL/GenBank/DDBJ whole genome shotgun (WGS) entry which is preliminary data.</text>
</comment>
<evidence type="ECO:0000259" key="2">
    <source>
        <dbReference type="Pfam" id="PF03235"/>
    </source>
</evidence>
<dbReference type="AlphaFoldDB" id="A0A1Q9E3Q4"/>
<feature type="region of interest" description="Disordered" evidence="1">
    <location>
        <begin position="472"/>
        <end position="509"/>
    </location>
</feature>
<dbReference type="InterPro" id="IPR004919">
    <property type="entry name" value="GmrSD_N"/>
</dbReference>
<evidence type="ECO:0000313" key="3">
    <source>
        <dbReference type="EMBL" id="OLQ02056.1"/>
    </source>
</evidence>
<feature type="domain" description="GmrSD restriction endonucleases N-terminal" evidence="2">
    <location>
        <begin position="35"/>
        <end position="124"/>
    </location>
</feature>
<proteinExistence type="predicted"/>
<sequence>MAAAQPKSGLQHFAYECPGLHGRDSRMTIKPMAFRTLLNDPRQIVIPLFQRTYCWSDDQIKGWWNDIMSPKTSLGFHLTGKAIFKERDGFLVCLDGQQRSTTTSILLSSLRDAALELVESDASFMTLVHELNALLFKDPNRVYEWAEGQVHGHEEEIDDGSAQAFGMPILMPSFEDRIPFFRVITGGIVRYAYLQAGKVSNMQEKEASISTSVQSRAKGIFDNQLRSTLKRHQGAAAKGELLAGLVRTALDVMSITFCEILNDIEFPQVFLWLQLGGTLGSFRISRMVSKEAPSMRLSLQEQELLYRKHWLEPFERANGGAAKLDPILDAFLAKKVDPHRSKRHVSSLEHFAVSFLSSPAGTMVSQKTDLSGVLRYARLLSFAEACELRREGRELPQEGPVALSQETCDQLVAMLIDFASKLEKEIPPVPAFDGADLQKQQWEKRLRQVGSMSIDKLLRFAFRLPTSCAKHVESPFEEKDDEDEEDDEADDPEPMEQDPPTVELSEEEKQRWFCKGPVPDLTMYLLNTSFQKFSLPDQEEEFDEIKYLWHKEDKDKKLISRVEDLQPGDWFVGKWKAADAKKALEAKEREGRRKAAYELQVAEAEKEGKEPPEKPADIDMDCPKDEPKTELDYVDVFGVEDVDDVGTGEYSAFQFEDWTMLTLRFELHLLSHAFGKDANDPDRVAVPLDHLQFYYQRYFKKVKTTFLEIEDHGMAEAWHRFTAWGSKFFQGLVKRRRRPSARVGRDGR</sequence>
<name>A0A1Q9E3Q4_SYMMI</name>
<dbReference type="EMBL" id="LSRX01000274">
    <property type="protein sequence ID" value="OLQ02056.1"/>
    <property type="molecule type" value="Genomic_DNA"/>
</dbReference>
<feature type="compositionally biased region" description="Acidic residues" evidence="1">
    <location>
        <begin position="478"/>
        <end position="496"/>
    </location>
</feature>
<dbReference type="Proteomes" id="UP000186817">
    <property type="component" value="Unassembled WGS sequence"/>
</dbReference>
<gene>
    <name evidence="3" type="ORF">AK812_SmicGene15163</name>
</gene>
<dbReference type="PANTHER" id="PTHR35149">
    <property type="entry name" value="SLL5132 PROTEIN"/>
    <property type="match status" value="1"/>
</dbReference>
<keyword evidence="4" id="KW-1185">Reference proteome</keyword>
<evidence type="ECO:0000313" key="4">
    <source>
        <dbReference type="Proteomes" id="UP000186817"/>
    </source>
</evidence>
<dbReference type="Pfam" id="PF03235">
    <property type="entry name" value="GmrSD_N"/>
    <property type="match status" value="1"/>
</dbReference>
<dbReference type="OrthoDB" id="192041at2759"/>